<dbReference type="EMBL" id="DQID01000264">
    <property type="protein sequence ID" value="HCT15148.1"/>
    <property type="molecule type" value="Genomic_DNA"/>
</dbReference>
<sequence>MTNTRAGDGWTFLDGLADAYPGIAKTDYERPRTDITAAKPEVELLGRASGAAVTRLTFRDRDVMADHRAAAPILLIGQAGTIDVTVAPADDSLADPVHLTLTPGTAVHIDGGRVHSLTAAGPATATLVVLTPQT</sequence>
<gene>
    <name evidence="1" type="ORF">DIW82_10305</name>
</gene>
<dbReference type="InterPro" id="IPR011051">
    <property type="entry name" value="RmlC_Cupin_sf"/>
</dbReference>
<dbReference type="STRING" id="863239.GCA_000213935_00958"/>
<evidence type="ECO:0000313" key="1">
    <source>
        <dbReference type="EMBL" id="HCT15148.1"/>
    </source>
</evidence>
<organism evidence="1 2">
    <name type="scientific">Corynebacterium nuruki</name>
    <dbReference type="NCBI Taxonomy" id="1032851"/>
    <lineage>
        <taxon>Bacteria</taxon>
        <taxon>Bacillati</taxon>
        <taxon>Actinomycetota</taxon>
        <taxon>Actinomycetes</taxon>
        <taxon>Mycobacteriales</taxon>
        <taxon>Corynebacteriaceae</taxon>
        <taxon>Corynebacterium</taxon>
    </lineage>
</organism>
<name>A0A3D4T0U2_9CORY</name>
<dbReference type="Gene3D" id="2.60.120.10">
    <property type="entry name" value="Jelly Rolls"/>
    <property type="match status" value="1"/>
</dbReference>
<protein>
    <submittedName>
        <fullName evidence="1">Uncharacterized protein</fullName>
    </submittedName>
</protein>
<comment type="caution">
    <text evidence="1">The sequence shown here is derived from an EMBL/GenBank/DDBJ whole genome shotgun (WGS) entry which is preliminary data.</text>
</comment>
<evidence type="ECO:0000313" key="2">
    <source>
        <dbReference type="Proteomes" id="UP000261739"/>
    </source>
</evidence>
<dbReference type="AlphaFoldDB" id="A0A3D4T0U2"/>
<proteinExistence type="predicted"/>
<dbReference type="RefSeq" id="WP_010121460.1">
    <property type="nucleotide sequence ID" value="NZ_DAITTW010000054.1"/>
</dbReference>
<dbReference type="InterPro" id="IPR014710">
    <property type="entry name" value="RmlC-like_jellyroll"/>
</dbReference>
<dbReference type="Proteomes" id="UP000261739">
    <property type="component" value="Unassembled WGS sequence"/>
</dbReference>
<accession>A0A3D4T0U2</accession>
<reference evidence="1 2" key="1">
    <citation type="journal article" date="2018" name="Nat. Biotechnol.">
        <title>A standardized bacterial taxonomy based on genome phylogeny substantially revises the tree of life.</title>
        <authorList>
            <person name="Parks D.H."/>
            <person name="Chuvochina M."/>
            <person name="Waite D.W."/>
            <person name="Rinke C."/>
            <person name="Skarshewski A."/>
            <person name="Chaumeil P.A."/>
            <person name="Hugenholtz P."/>
        </authorList>
    </citation>
    <scope>NUCLEOTIDE SEQUENCE [LARGE SCALE GENOMIC DNA]</scope>
    <source>
        <strain evidence="1">UBA11247</strain>
    </source>
</reference>
<dbReference type="SUPFAM" id="SSF51182">
    <property type="entry name" value="RmlC-like cupins"/>
    <property type="match status" value="1"/>
</dbReference>